<evidence type="ECO:0000313" key="5">
    <source>
        <dbReference type="EMBL" id="CAF1089682.1"/>
    </source>
</evidence>
<proteinExistence type="inferred from homology"/>
<dbReference type="Pfam" id="PF01234">
    <property type="entry name" value="NNMT_PNMT_TEMT"/>
    <property type="match status" value="2"/>
</dbReference>
<dbReference type="GO" id="GO:0005829">
    <property type="term" value="C:cytosol"/>
    <property type="evidence" value="ECO:0007669"/>
    <property type="project" value="TreeGrafter"/>
</dbReference>
<evidence type="ECO:0000313" key="6">
    <source>
        <dbReference type="Proteomes" id="UP000663882"/>
    </source>
</evidence>
<keyword evidence="2" id="KW-0489">Methyltransferase</keyword>
<sequence>MDSLASSKIIERDFGNFSPRVYLEEYYSEIQNEDKHHLYCLAKAYANVTDGSTLLEFGGGPTLYQLMSAAAKFTKTMDSLASSKIIERDFGNFGPRVYLEEYYSEIQNEDKHHLYCLAKAYANVTDGSTLLEFGGGPTLYQLMSAAAKVKEIHFADYLEVNLVEVRKWVSRSGDAFNWNNITAIALQAEGIMPTSDAINEREAMLREKIKKFLRCDAFQKYPLGTNNDSAVQYDIVNTHFVAESITDNPDDWKFAFANICSYVKPGGKLVMAAMKHSHAWKNGVQKFPATYITEHDLVERLIENGFRYEDIIMETFPADQEDYKEVIFCCGIKNL</sequence>
<dbReference type="NCBIfam" id="NF041360">
    <property type="entry name" value="GntF_guanitoxin"/>
    <property type="match status" value="1"/>
</dbReference>
<organism evidence="5 6">
    <name type="scientific">Rotaria sordida</name>
    <dbReference type="NCBI Taxonomy" id="392033"/>
    <lineage>
        <taxon>Eukaryota</taxon>
        <taxon>Metazoa</taxon>
        <taxon>Spiralia</taxon>
        <taxon>Gnathifera</taxon>
        <taxon>Rotifera</taxon>
        <taxon>Eurotatoria</taxon>
        <taxon>Bdelloidea</taxon>
        <taxon>Philodinida</taxon>
        <taxon>Philodinidae</taxon>
        <taxon>Rotaria</taxon>
    </lineage>
</organism>
<dbReference type="GO" id="GO:0008170">
    <property type="term" value="F:N-methyltransferase activity"/>
    <property type="evidence" value="ECO:0007669"/>
    <property type="project" value="TreeGrafter"/>
</dbReference>
<keyword evidence="3" id="KW-0808">Transferase</keyword>
<dbReference type="InterPro" id="IPR053384">
    <property type="entry name" value="SAM-dep_methyltransferase"/>
</dbReference>
<evidence type="ECO:0000256" key="2">
    <source>
        <dbReference type="ARBA" id="ARBA00022603"/>
    </source>
</evidence>
<dbReference type="PANTHER" id="PTHR10867:SF17">
    <property type="entry name" value="NICOTINAMIDE N-METHYLTRANSFERASE"/>
    <property type="match status" value="1"/>
</dbReference>
<comment type="similarity">
    <text evidence="1">Belongs to the class I-like SAM-binding methyltransferase superfamily. NNMT/PNMT/TEMT family.</text>
</comment>
<dbReference type="Gene3D" id="3.40.50.150">
    <property type="entry name" value="Vaccinia Virus protein VP39"/>
    <property type="match status" value="2"/>
</dbReference>
<dbReference type="EMBL" id="CAJNOO010001068">
    <property type="protein sequence ID" value="CAF1089682.1"/>
    <property type="molecule type" value="Genomic_DNA"/>
</dbReference>
<name>A0A814NCN6_9BILA</name>
<dbReference type="Proteomes" id="UP000663882">
    <property type="component" value="Unassembled WGS sequence"/>
</dbReference>
<dbReference type="AlphaFoldDB" id="A0A814NCN6"/>
<dbReference type="SUPFAM" id="SSF53335">
    <property type="entry name" value="S-adenosyl-L-methionine-dependent methyltransferases"/>
    <property type="match status" value="1"/>
</dbReference>
<evidence type="ECO:0000256" key="3">
    <source>
        <dbReference type="ARBA" id="ARBA00022679"/>
    </source>
</evidence>
<protein>
    <submittedName>
        <fullName evidence="5">Uncharacterized protein</fullName>
    </submittedName>
</protein>
<dbReference type="InterPro" id="IPR000940">
    <property type="entry name" value="NNMT_TEMT_trans"/>
</dbReference>
<keyword evidence="4" id="KW-0949">S-adenosyl-L-methionine</keyword>
<reference evidence="5" key="1">
    <citation type="submission" date="2021-02" db="EMBL/GenBank/DDBJ databases">
        <authorList>
            <person name="Nowell W R."/>
        </authorList>
    </citation>
    <scope>NUCLEOTIDE SEQUENCE</scope>
</reference>
<dbReference type="OrthoDB" id="10050085at2759"/>
<accession>A0A814NCN6</accession>
<dbReference type="PANTHER" id="PTHR10867">
    <property type="entry name" value="NNMT/PNMT/TEMT FAMILY MEMBER"/>
    <property type="match status" value="1"/>
</dbReference>
<comment type="caution">
    <text evidence="5">The sequence shown here is derived from an EMBL/GenBank/DDBJ whole genome shotgun (WGS) entry which is preliminary data.</text>
</comment>
<gene>
    <name evidence="5" type="ORF">RFH988_LOCUS18732</name>
</gene>
<dbReference type="InterPro" id="IPR029063">
    <property type="entry name" value="SAM-dependent_MTases_sf"/>
</dbReference>
<evidence type="ECO:0000256" key="1">
    <source>
        <dbReference type="ARBA" id="ARBA00007996"/>
    </source>
</evidence>
<dbReference type="GO" id="GO:0032259">
    <property type="term" value="P:methylation"/>
    <property type="evidence" value="ECO:0007669"/>
    <property type="project" value="UniProtKB-KW"/>
</dbReference>
<evidence type="ECO:0000256" key="4">
    <source>
        <dbReference type="ARBA" id="ARBA00022691"/>
    </source>
</evidence>
<dbReference type="PROSITE" id="PS51681">
    <property type="entry name" value="SAM_MT_NNMT_PNMT_TEMT"/>
    <property type="match status" value="1"/>
</dbReference>